<dbReference type="Proteomes" id="UP000244073">
    <property type="component" value="Unassembled WGS sequence"/>
</dbReference>
<dbReference type="VEuPathDB" id="FungiDB:P175DRAFT_0194957"/>
<keyword evidence="1" id="KW-0472">Membrane</keyword>
<keyword evidence="1" id="KW-0812">Transmembrane</keyword>
<dbReference type="PROSITE" id="PS51257">
    <property type="entry name" value="PROKAR_LIPOPROTEIN"/>
    <property type="match status" value="1"/>
</dbReference>
<gene>
    <name evidence="2" type="ORF">P175DRAFT_0194957</name>
</gene>
<evidence type="ECO:0000313" key="3">
    <source>
        <dbReference type="Proteomes" id="UP000244073"/>
    </source>
</evidence>
<dbReference type="RefSeq" id="XP_040753065.1">
    <property type="nucleotide sequence ID" value="XM_040892555.1"/>
</dbReference>
<accession>A0A2T5LZH8</accession>
<feature type="transmembrane region" description="Helical" evidence="1">
    <location>
        <begin position="64"/>
        <end position="91"/>
    </location>
</feature>
<protein>
    <submittedName>
        <fullName evidence="2">Uncharacterized protein</fullName>
    </submittedName>
</protein>
<comment type="caution">
    <text evidence="2">The sequence shown here is derived from an EMBL/GenBank/DDBJ whole genome shotgun (WGS) entry which is preliminary data.</text>
</comment>
<sequence length="126" mass="14400">MCFLRVRCGGCLVFIHELHSNAFLQSLSYSCISIQCSLPFLLRIFFLFSYFLAGSLGSDRPKKVCLGFAMYIMLPSWLLMCSICCECSASWKNSKGIYDKDLLSLSLSPFNFHLVFILDYFSRLLS</sequence>
<dbReference type="AlphaFoldDB" id="A0A2T5LZH8"/>
<dbReference type="GeneID" id="63809437"/>
<proteinExistence type="predicted"/>
<name>A0A2T5LZH8_9EURO</name>
<keyword evidence="1" id="KW-1133">Transmembrane helix</keyword>
<feature type="transmembrane region" description="Helical" evidence="1">
    <location>
        <begin position="27"/>
        <end position="52"/>
    </location>
</feature>
<evidence type="ECO:0000313" key="2">
    <source>
        <dbReference type="EMBL" id="PTU21673.1"/>
    </source>
</evidence>
<organism evidence="2 3">
    <name type="scientific">Aspergillus ochraceoroseus IBT 24754</name>
    <dbReference type="NCBI Taxonomy" id="1392256"/>
    <lineage>
        <taxon>Eukaryota</taxon>
        <taxon>Fungi</taxon>
        <taxon>Dikarya</taxon>
        <taxon>Ascomycota</taxon>
        <taxon>Pezizomycotina</taxon>
        <taxon>Eurotiomycetes</taxon>
        <taxon>Eurotiomycetidae</taxon>
        <taxon>Eurotiales</taxon>
        <taxon>Aspergillaceae</taxon>
        <taxon>Aspergillus</taxon>
        <taxon>Aspergillus subgen. Nidulantes</taxon>
    </lineage>
</organism>
<evidence type="ECO:0000256" key="1">
    <source>
        <dbReference type="SAM" id="Phobius"/>
    </source>
</evidence>
<dbReference type="EMBL" id="MSFN02000003">
    <property type="protein sequence ID" value="PTU21673.1"/>
    <property type="molecule type" value="Genomic_DNA"/>
</dbReference>
<feature type="transmembrane region" description="Helical" evidence="1">
    <location>
        <begin position="103"/>
        <end position="121"/>
    </location>
</feature>
<reference evidence="2 3" key="1">
    <citation type="journal article" date="2018" name="Proc. Natl. Acad. Sci. U.S.A.">
        <title>Linking secondary metabolites to gene clusters through genome sequencing of six diverse Aspergillus species.</title>
        <authorList>
            <person name="Kaerboelling I."/>
            <person name="Vesth T.C."/>
            <person name="Frisvad J.C."/>
            <person name="Nybo J.L."/>
            <person name="Theobald S."/>
            <person name="Kuo A."/>
            <person name="Bowyer P."/>
            <person name="Matsuda Y."/>
            <person name="Mondo S."/>
            <person name="Lyhne E.K."/>
            <person name="Kogle M.E."/>
            <person name="Clum A."/>
            <person name="Lipzen A."/>
            <person name="Salamov A."/>
            <person name="Ngan C.Y."/>
            <person name="Daum C."/>
            <person name="Chiniquy J."/>
            <person name="Barry K."/>
            <person name="LaButti K."/>
            <person name="Haridas S."/>
            <person name="Simmons B.A."/>
            <person name="Magnuson J.K."/>
            <person name="Mortensen U.H."/>
            <person name="Larsen T.O."/>
            <person name="Grigoriev I.V."/>
            <person name="Baker S.E."/>
            <person name="Andersen M.R."/>
        </authorList>
    </citation>
    <scope>NUCLEOTIDE SEQUENCE [LARGE SCALE GENOMIC DNA]</scope>
    <source>
        <strain evidence="2 3">IBT 24754</strain>
    </source>
</reference>